<dbReference type="Pfam" id="PF12733">
    <property type="entry name" value="Cadherin-like"/>
    <property type="match status" value="3"/>
</dbReference>
<organism evidence="6 7">
    <name type="scientific">Ruminiclostridium sufflavum DSM 19573</name>
    <dbReference type="NCBI Taxonomy" id="1121337"/>
    <lineage>
        <taxon>Bacteria</taxon>
        <taxon>Bacillati</taxon>
        <taxon>Bacillota</taxon>
        <taxon>Clostridia</taxon>
        <taxon>Eubacteriales</taxon>
        <taxon>Oscillospiraceae</taxon>
        <taxon>Ruminiclostridium</taxon>
    </lineage>
</organism>
<evidence type="ECO:0000256" key="3">
    <source>
        <dbReference type="ARBA" id="ARBA00022837"/>
    </source>
</evidence>
<protein>
    <submittedName>
        <fullName evidence="6">Calx-beta domain-containing protein</fullName>
    </submittedName>
</protein>
<evidence type="ECO:0000313" key="6">
    <source>
        <dbReference type="EMBL" id="PYG86553.1"/>
    </source>
</evidence>
<comment type="caution">
    <text evidence="6">The sequence shown here is derived from an EMBL/GenBank/DDBJ whole genome shotgun (WGS) entry which is preliminary data.</text>
</comment>
<feature type="domain" description="Calx-beta" evidence="5">
    <location>
        <begin position="919"/>
        <end position="1023"/>
    </location>
</feature>
<dbReference type="Proteomes" id="UP000248132">
    <property type="component" value="Unassembled WGS sequence"/>
</dbReference>
<dbReference type="Pfam" id="PF03160">
    <property type="entry name" value="Calx-beta"/>
    <property type="match status" value="1"/>
</dbReference>
<evidence type="ECO:0000313" key="7">
    <source>
        <dbReference type="Proteomes" id="UP000248132"/>
    </source>
</evidence>
<dbReference type="InterPro" id="IPR032675">
    <property type="entry name" value="LRR_dom_sf"/>
</dbReference>
<dbReference type="InterPro" id="IPR003644">
    <property type="entry name" value="Calx_beta"/>
</dbReference>
<dbReference type="InterPro" id="IPR026906">
    <property type="entry name" value="LRR_5"/>
</dbReference>
<dbReference type="SUPFAM" id="SSF141072">
    <property type="entry name" value="CalX-like"/>
    <property type="match status" value="2"/>
</dbReference>
<feature type="signal peptide" evidence="4">
    <location>
        <begin position="1"/>
        <end position="25"/>
    </location>
</feature>
<dbReference type="InterPro" id="IPR025883">
    <property type="entry name" value="Cadherin-like_domain"/>
</dbReference>
<dbReference type="GO" id="GO:0007154">
    <property type="term" value="P:cell communication"/>
    <property type="evidence" value="ECO:0007669"/>
    <property type="project" value="InterPro"/>
</dbReference>
<evidence type="ECO:0000256" key="1">
    <source>
        <dbReference type="ARBA" id="ARBA00022729"/>
    </source>
</evidence>
<name>A0A318XJN9_9FIRM</name>
<keyword evidence="3" id="KW-0106">Calcium</keyword>
<evidence type="ECO:0000256" key="2">
    <source>
        <dbReference type="ARBA" id="ARBA00022737"/>
    </source>
</evidence>
<dbReference type="InterPro" id="IPR038081">
    <property type="entry name" value="CalX-like_sf"/>
</dbReference>
<dbReference type="Pfam" id="PF13306">
    <property type="entry name" value="LRR_5"/>
    <property type="match status" value="3"/>
</dbReference>
<dbReference type="SUPFAM" id="SSF52058">
    <property type="entry name" value="L domain-like"/>
    <property type="match status" value="1"/>
</dbReference>
<dbReference type="InterPro" id="IPR053139">
    <property type="entry name" value="Surface_bspA-like"/>
</dbReference>
<evidence type="ECO:0000256" key="4">
    <source>
        <dbReference type="SAM" id="SignalP"/>
    </source>
</evidence>
<feature type="chain" id="PRO_5016244836" evidence="4">
    <location>
        <begin position="26"/>
        <end position="1439"/>
    </location>
</feature>
<dbReference type="EMBL" id="QKMR01000020">
    <property type="protein sequence ID" value="PYG86553.1"/>
    <property type="molecule type" value="Genomic_DNA"/>
</dbReference>
<keyword evidence="1 4" id="KW-0732">Signal</keyword>
<dbReference type="Gene3D" id="2.60.40.2030">
    <property type="match status" value="2"/>
</dbReference>
<keyword evidence="7" id="KW-1185">Reference proteome</keyword>
<dbReference type="PANTHER" id="PTHR45661">
    <property type="entry name" value="SURFACE ANTIGEN"/>
    <property type="match status" value="1"/>
</dbReference>
<evidence type="ECO:0000259" key="5">
    <source>
        <dbReference type="SMART" id="SM00237"/>
    </source>
</evidence>
<dbReference type="GO" id="GO:0016020">
    <property type="term" value="C:membrane"/>
    <property type="evidence" value="ECO:0007669"/>
    <property type="project" value="InterPro"/>
</dbReference>
<reference evidence="6 7" key="1">
    <citation type="submission" date="2018-06" db="EMBL/GenBank/DDBJ databases">
        <title>Genomic Encyclopedia of Type Strains, Phase I: the one thousand microbial genomes (KMG-I) project.</title>
        <authorList>
            <person name="Kyrpides N."/>
        </authorList>
    </citation>
    <scope>NUCLEOTIDE SEQUENCE [LARGE SCALE GENOMIC DNA]</scope>
    <source>
        <strain evidence="6 7">DSM 19573</strain>
    </source>
</reference>
<sequence>MKRFLSFTLVIMLIFTMIPIDKAYAADVGMGTDGNTVDLGLWDFTADGNTYSLNGYKGNIVDGKIIGSLPATINGNPVTVMSNTFKGCTDLTQAPELPNSVTNMEYAFSGCKGLMQAPQLPDGVTNMRYTFNNCTALTQAPVLPSSVTTINHTFSSCTALLQLPEIPNSVTDMNAAFSRCTNLTQTPEIPDSVVDMSYAFYMCKGLTSVSVIPNGIKNVNYSFYGCTNLTGDIFIPKSVIRMSNVFTNTSMPITMIYSSDNTIAGSYSAPSNVTKIVDSVLPEIFGVTEADGTITINATDNYSVEKYAITTSSTVPTIGWQTSNEFASISDGRYYAWAMDRVGNVSQSIGFVFPQVTAVDKDGNEVDLLLWEFTNNGDTYSLDGYSGSIIDGKIIENVPSLIDGKPVTSMANTFKNCKGLIIAPEIPYSVTDMSYTFSGCTGLTQVSEIPDGVTNMRYAFNGCVSLTQAPVLPNSVTSINHTFSGCTALSQASEIPNSVTDINAAFSRCTDLVQAPEIPYSVIDMSYAFYMCTGLINVPIIPNGIKNMNYSFYGCTNLTGNIFIPKSVTKMTNIFTNTSMPITMIYSSTIAGSYAEPTNVTKVTDSALPIISGVTVMDEAAVKIYAQDDYFIEKYAVTSTNSVPTSGWQVSDVFSNLPNGSYYAWAMDGVGNVSESTGFVFPQVTAIDTDGNEVDLLLWEYTDNGEFYTLDRYAGSIADGKIIGSVPSIIDGKPVTSMANTFKNCKGLVQALEIPYSVTDMSYTFSGCTGLTQAPLIPNSVTNMRYTFNGCTSLTQVSMLSSSVTSINHAFSGCTALTQAPEIPNSVTDMNAAFSRCTDLVQAPQIPDSVIDMSYAFYMCTGLINVPVIPNGIKNMNYSFYGCTSLTGDIFIPNSVIRMSSVFTNTVLPITMIYLPGNNTADLYSAPSNVTKEISSTFISVNNITANEDAGTAVFTVSLSKACSSDITISYTTSENTAKAEDDYISTSGEVTIPAGSKSTYIIVSIVDDTDYEQSESFCINLIDASGGSITDSQGECTINDNDSLPAISLSTSESSLPGNGGTSTITAVLSNKSYQDVTVNLIYSGSAICGTDYAVSGSSIVIPAGSLSGSVALTGIDNMLYTGDRNAIIGISYIENALENGAQQVTINIIENDANSYLSYLGISSGALTPAFASATLAYTAPKVPYGTTSVVVYAAAADPTSAIKVNGATMIGGQSTVSLKAGINTINVLVTALDGVTAKTYTIAVEREQGAVLSNLAISSGTLNPTFSSSNLNYTTQSVGYDTTSVTVTPTTNISGCTIAVNGNTAISGQPSTVNLNVGSDTINIVVTNGAASQTYTITVVRASSPYLQSVTGIPSISFVKTTYTYTINNVSASKIKPVIVPEDSNAVITLTMNGTPIPYTQPITITLNSGANIFVITCTSESGGDNKNYTFNINKI</sequence>
<dbReference type="RefSeq" id="WP_165835588.1">
    <property type="nucleotide sequence ID" value="NZ_QKMR01000020.1"/>
</dbReference>
<accession>A0A318XJN9</accession>
<dbReference type="PANTHER" id="PTHR45661:SF3">
    <property type="entry name" value="IG-LIKE DOMAIN-CONTAINING PROTEIN"/>
    <property type="match status" value="1"/>
</dbReference>
<dbReference type="SMART" id="SM00237">
    <property type="entry name" value="Calx_beta"/>
    <property type="match status" value="1"/>
</dbReference>
<keyword evidence="2" id="KW-0677">Repeat</keyword>
<dbReference type="Gene3D" id="3.80.10.10">
    <property type="entry name" value="Ribonuclease Inhibitor"/>
    <property type="match status" value="6"/>
</dbReference>
<proteinExistence type="predicted"/>
<gene>
    <name evidence="6" type="ORF">LY28_02981</name>
</gene>